<protein>
    <submittedName>
        <fullName evidence="1">Uncharacterized protein</fullName>
    </submittedName>
</protein>
<evidence type="ECO:0000313" key="1">
    <source>
        <dbReference type="EnsemblPlants" id="AVESA.00010b.r2.3AG0404860.1.CDS"/>
    </source>
</evidence>
<proteinExistence type="predicted"/>
<organism evidence="1 2">
    <name type="scientific">Avena sativa</name>
    <name type="common">Oat</name>
    <dbReference type="NCBI Taxonomy" id="4498"/>
    <lineage>
        <taxon>Eukaryota</taxon>
        <taxon>Viridiplantae</taxon>
        <taxon>Streptophyta</taxon>
        <taxon>Embryophyta</taxon>
        <taxon>Tracheophyta</taxon>
        <taxon>Spermatophyta</taxon>
        <taxon>Magnoliopsida</taxon>
        <taxon>Liliopsida</taxon>
        <taxon>Poales</taxon>
        <taxon>Poaceae</taxon>
        <taxon>BOP clade</taxon>
        <taxon>Pooideae</taxon>
        <taxon>Poodae</taxon>
        <taxon>Poeae</taxon>
        <taxon>Poeae Chloroplast Group 1 (Aveneae type)</taxon>
        <taxon>Aveninae</taxon>
        <taxon>Avena</taxon>
    </lineage>
</organism>
<evidence type="ECO:0000313" key="2">
    <source>
        <dbReference type="Proteomes" id="UP001732700"/>
    </source>
</evidence>
<dbReference type="Proteomes" id="UP001732700">
    <property type="component" value="Chromosome 3A"/>
</dbReference>
<reference evidence="1" key="1">
    <citation type="submission" date="2021-05" db="EMBL/GenBank/DDBJ databases">
        <authorList>
            <person name="Scholz U."/>
            <person name="Mascher M."/>
            <person name="Fiebig A."/>
        </authorList>
    </citation>
    <scope>NUCLEOTIDE SEQUENCE [LARGE SCALE GENOMIC DNA]</scope>
</reference>
<name>A0ACD5VD22_AVESA</name>
<dbReference type="EnsemblPlants" id="AVESA.00010b.r2.3AG0404860.1">
    <property type="protein sequence ID" value="AVESA.00010b.r2.3AG0404860.1.CDS"/>
    <property type="gene ID" value="AVESA.00010b.r2.3AG0404860"/>
</dbReference>
<accession>A0ACD5VD22</accession>
<sequence length="211" mass="23525">MSQLVLAAGTVPHWHTKHPPLATSAGWSLSGVRLRLRPRRGQLAAAASNPPSATAELIGTKNQRHRHLKLRVDKYFELEMTVQDCELDKYGVVNNATYASHLHKAREEMLVSLGIGAAWIVSTGNAMAISEQNLNYFTPLRRGEKFVVMVTVNQIKGVRIFLEHVIETLPERRLVLEASATAVCLNTDYRPTRVFPEVSAELLHFFSSKDG</sequence>
<reference evidence="1" key="2">
    <citation type="submission" date="2025-09" db="UniProtKB">
        <authorList>
            <consortium name="EnsemblPlants"/>
        </authorList>
    </citation>
    <scope>IDENTIFICATION</scope>
</reference>
<keyword evidence="2" id="KW-1185">Reference proteome</keyword>